<reference evidence="3 5" key="2">
    <citation type="submission" date="2016-08" db="EMBL/GenBank/DDBJ databases">
        <authorList>
            <person name="Varghese N."/>
            <person name="Submissions Spin"/>
        </authorList>
    </citation>
    <scope>NUCLEOTIDE SEQUENCE [LARGE SCALE GENOMIC DNA]</scope>
    <source>
        <strain evidence="3 5">HL-109</strain>
    </source>
</reference>
<keyword evidence="1" id="KW-0238">DNA-binding</keyword>
<evidence type="ECO:0000256" key="1">
    <source>
        <dbReference type="ARBA" id="ARBA00023125"/>
    </source>
</evidence>
<accession>A0A0P7X2G8</accession>
<dbReference type="InterPro" id="IPR036388">
    <property type="entry name" value="WH-like_DNA-bd_sf"/>
</dbReference>
<protein>
    <submittedName>
        <fullName evidence="2">Rrf2 family transcriptional regulator</fullName>
    </submittedName>
    <submittedName>
        <fullName evidence="3">Transcriptional regulator, BadM/Rrf2 family</fullName>
    </submittedName>
</protein>
<dbReference type="Proteomes" id="UP000050497">
    <property type="component" value="Unassembled WGS sequence"/>
</dbReference>
<dbReference type="AlphaFoldDB" id="A0A0P7X2G8"/>
<dbReference type="PROSITE" id="PS01332">
    <property type="entry name" value="HTH_RRF2_1"/>
    <property type="match status" value="1"/>
</dbReference>
<reference evidence="2 4" key="1">
    <citation type="submission" date="2015-09" db="EMBL/GenBank/DDBJ databases">
        <title>Identification and resolution of microdiversity through metagenomic sequencing of parallel consortia.</title>
        <authorList>
            <person name="Nelson W.C."/>
            <person name="Romine M.F."/>
            <person name="Lindemann S.R."/>
        </authorList>
    </citation>
    <scope>NUCLEOTIDE SEQUENCE [LARGE SCALE GENOMIC DNA]</scope>
    <source>
        <strain evidence="2">HL-109</strain>
    </source>
</reference>
<dbReference type="NCBIfam" id="TIGR00738">
    <property type="entry name" value="rrf2_super"/>
    <property type="match status" value="1"/>
</dbReference>
<dbReference type="GO" id="GO:0003677">
    <property type="term" value="F:DNA binding"/>
    <property type="evidence" value="ECO:0007669"/>
    <property type="project" value="UniProtKB-KW"/>
</dbReference>
<dbReference type="GO" id="GO:0003700">
    <property type="term" value="F:DNA-binding transcription factor activity"/>
    <property type="evidence" value="ECO:0007669"/>
    <property type="project" value="TreeGrafter"/>
</dbReference>
<dbReference type="PROSITE" id="PS51197">
    <property type="entry name" value="HTH_RRF2_2"/>
    <property type="match status" value="1"/>
</dbReference>
<dbReference type="PANTHER" id="PTHR33221:SF4">
    <property type="entry name" value="HTH-TYPE TRANSCRIPTIONAL REPRESSOR NSRR"/>
    <property type="match status" value="1"/>
</dbReference>
<keyword evidence="5" id="KW-1185">Reference proteome</keyword>
<gene>
    <name evidence="2" type="primary">rrf2</name>
    <name evidence="3" type="ORF">GA0071312_1685</name>
    <name evidence="2" type="ORF">HLUCCO17_16930</name>
</gene>
<dbReference type="RefSeq" id="WP_074444598.1">
    <property type="nucleotide sequence ID" value="NZ_FMBM01000002.1"/>
</dbReference>
<evidence type="ECO:0000313" key="4">
    <source>
        <dbReference type="Proteomes" id="UP000050497"/>
    </source>
</evidence>
<dbReference type="Gene3D" id="1.10.10.10">
    <property type="entry name" value="Winged helix-like DNA-binding domain superfamily/Winged helix DNA-binding domain"/>
    <property type="match status" value="1"/>
</dbReference>
<dbReference type="Proteomes" id="UP000182800">
    <property type="component" value="Unassembled WGS sequence"/>
</dbReference>
<dbReference type="PANTHER" id="PTHR33221">
    <property type="entry name" value="WINGED HELIX-TURN-HELIX TRANSCRIPTIONAL REGULATOR, RRF2 FAMILY"/>
    <property type="match status" value="1"/>
</dbReference>
<proteinExistence type="predicted"/>
<evidence type="ECO:0000313" key="3">
    <source>
        <dbReference type="EMBL" id="SCC80760.1"/>
    </source>
</evidence>
<dbReference type="InterPro" id="IPR000944">
    <property type="entry name" value="Tscrpt_reg_Rrf2"/>
</dbReference>
<evidence type="ECO:0000313" key="5">
    <source>
        <dbReference type="Proteomes" id="UP000182800"/>
    </source>
</evidence>
<organism evidence="2 4">
    <name type="scientific">Saliniramus fredricksonii</name>
    <dbReference type="NCBI Taxonomy" id="1653334"/>
    <lineage>
        <taxon>Bacteria</taxon>
        <taxon>Pseudomonadati</taxon>
        <taxon>Pseudomonadota</taxon>
        <taxon>Alphaproteobacteria</taxon>
        <taxon>Hyphomicrobiales</taxon>
        <taxon>Salinarimonadaceae</taxon>
        <taxon>Saliniramus</taxon>
    </lineage>
</organism>
<dbReference type="STRING" id="1653334.GA0071312_1685"/>
<dbReference type="GO" id="GO:0005829">
    <property type="term" value="C:cytosol"/>
    <property type="evidence" value="ECO:0007669"/>
    <property type="project" value="TreeGrafter"/>
</dbReference>
<dbReference type="OrthoDB" id="9802344at2"/>
<dbReference type="InterPro" id="IPR030489">
    <property type="entry name" value="TR_Rrf2-type_CS"/>
</dbReference>
<comment type="caution">
    <text evidence="2">The sequence shown here is derived from an EMBL/GenBank/DDBJ whole genome shotgun (WGS) entry which is preliminary data.</text>
</comment>
<name>A0A0P7X2G8_9HYPH</name>
<dbReference type="InterPro" id="IPR036390">
    <property type="entry name" value="WH_DNA-bd_sf"/>
</dbReference>
<dbReference type="EMBL" id="LJSX01000040">
    <property type="protein sequence ID" value="KPQ08853.1"/>
    <property type="molecule type" value="Genomic_DNA"/>
</dbReference>
<evidence type="ECO:0000313" key="2">
    <source>
        <dbReference type="EMBL" id="KPQ08853.1"/>
    </source>
</evidence>
<dbReference type="SUPFAM" id="SSF46785">
    <property type="entry name" value="Winged helix' DNA-binding domain"/>
    <property type="match status" value="1"/>
</dbReference>
<dbReference type="Pfam" id="PF02082">
    <property type="entry name" value="Rrf2"/>
    <property type="match status" value="1"/>
</dbReference>
<dbReference type="EMBL" id="FMBM01000002">
    <property type="protein sequence ID" value="SCC80760.1"/>
    <property type="molecule type" value="Genomic_DNA"/>
</dbReference>
<sequence>MRLTAFSNYALRTLQFAAMRAPALARIDEIADAHRINRAHIVKIVHLLGREGYLETRRGRGGGFTLARAPEAISVGEILRLTEGPIELVECHHAPTNTCPLIGVCRLSKALAKALDAFLASLDAVTIADIAGNRGALLARLERDVAQAS</sequence>